<protein>
    <recommendedName>
        <fullName evidence="5">HTH dtxR-type domain-containing protein</fullName>
    </recommendedName>
</protein>
<evidence type="ECO:0000313" key="7">
    <source>
        <dbReference type="Proteomes" id="UP000176992"/>
    </source>
</evidence>
<dbReference type="GO" id="GO:0003677">
    <property type="term" value="F:DNA binding"/>
    <property type="evidence" value="ECO:0007669"/>
    <property type="project" value="UniProtKB-KW"/>
</dbReference>
<keyword evidence="2" id="KW-0805">Transcription regulation</keyword>
<dbReference type="InterPro" id="IPR050536">
    <property type="entry name" value="DtxR_MntR_Metal-Reg"/>
</dbReference>
<feature type="domain" description="HTH dtxR-type" evidence="5">
    <location>
        <begin position="7"/>
        <end position="68"/>
    </location>
</feature>
<organism evidence="6 7">
    <name type="scientific">Candidatus Glassbacteria bacterium GWA2_58_10</name>
    <dbReference type="NCBI Taxonomy" id="1817865"/>
    <lineage>
        <taxon>Bacteria</taxon>
        <taxon>Candidatus Glassiibacteriota</taxon>
    </lineage>
</organism>
<evidence type="ECO:0000256" key="4">
    <source>
        <dbReference type="ARBA" id="ARBA00023163"/>
    </source>
</evidence>
<comment type="similarity">
    <text evidence="1">Belongs to the DtxR/MntR family.</text>
</comment>
<dbReference type="SUPFAM" id="SSF47979">
    <property type="entry name" value="Iron-dependent repressor protein, dimerization domain"/>
    <property type="match status" value="1"/>
</dbReference>
<name>A0A1F5YFD9_9BACT</name>
<dbReference type="InterPro" id="IPR036388">
    <property type="entry name" value="WH-like_DNA-bd_sf"/>
</dbReference>
<dbReference type="GO" id="GO:0046983">
    <property type="term" value="F:protein dimerization activity"/>
    <property type="evidence" value="ECO:0007669"/>
    <property type="project" value="InterPro"/>
</dbReference>
<dbReference type="PANTHER" id="PTHR33238">
    <property type="entry name" value="IRON (METAL) DEPENDENT REPRESSOR, DTXR FAMILY"/>
    <property type="match status" value="1"/>
</dbReference>
<dbReference type="PANTHER" id="PTHR33238:SF7">
    <property type="entry name" value="IRON-DEPENDENT TRANSCRIPTIONAL REGULATOR"/>
    <property type="match status" value="1"/>
</dbReference>
<proteinExistence type="inferred from homology"/>
<dbReference type="PROSITE" id="PS50944">
    <property type="entry name" value="HTH_DTXR"/>
    <property type="match status" value="1"/>
</dbReference>
<dbReference type="GO" id="GO:0046914">
    <property type="term" value="F:transition metal ion binding"/>
    <property type="evidence" value="ECO:0007669"/>
    <property type="project" value="InterPro"/>
</dbReference>
<dbReference type="EMBL" id="MFIV01000064">
    <property type="protein sequence ID" value="OGF98772.1"/>
    <property type="molecule type" value="Genomic_DNA"/>
</dbReference>
<dbReference type="GO" id="GO:0003700">
    <property type="term" value="F:DNA-binding transcription factor activity"/>
    <property type="evidence" value="ECO:0007669"/>
    <property type="project" value="InterPro"/>
</dbReference>
<sequence length="144" mass="15948">MAKSKKLSASLENYLETILWLEREGRVARAGEIAQVLKVKTPSVTKALGLLAEKKLINYVPYGLITLTAVGKRTAEGVEKRHEVLKKFLSEILCVDSEEAESTACKMEHFISGNVLDRLTRYLDYLGNCPRGAVKWADGSGFVC</sequence>
<feature type="non-terminal residue" evidence="6">
    <location>
        <position position="144"/>
    </location>
</feature>
<dbReference type="SMART" id="SM00529">
    <property type="entry name" value="HTH_DTXR"/>
    <property type="match status" value="1"/>
</dbReference>
<dbReference type="InterPro" id="IPR022687">
    <property type="entry name" value="HTH_DTXR"/>
</dbReference>
<gene>
    <name evidence="6" type="ORF">A2Z86_04680</name>
</gene>
<dbReference type="InterPro" id="IPR036390">
    <property type="entry name" value="WH_DNA-bd_sf"/>
</dbReference>
<dbReference type="Gene3D" id="1.10.10.10">
    <property type="entry name" value="Winged helix-like DNA-binding domain superfamily/Winged helix DNA-binding domain"/>
    <property type="match status" value="1"/>
</dbReference>
<keyword evidence="3" id="KW-0238">DNA-binding</keyword>
<dbReference type="InterPro" id="IPR022689">
    <property type="entry name" value="Iron_dep_repressor"/>
</dbReference>
<evidence type="ECO:0000313" key="6">
    <source>
        <dbReference type="EMBL" id="OGF98772.1"/>
    </source>
</evidence>
<dbReference type="SUPFAM" id="SSF46785">
    <property type="entry name" value="Winged helix' DNA-binding domain"/>
    <property type="match status" value="1"/>
</dbReference>
<accession>A0A1F5YFD9</accession>
<dbReference type="Proteomes" id="UP000176992">
    <property type="component" value="Unassembled WGS sequence"/>
</dbReference>
<dbReference type="AlphaFoldDB" id="A0A1F5YFD9"/>
<reference evidence="6 7" key="1">
    <citation type="journal article" date="2016" name="Nat. Commun.">
        <title>Thousands of microbial genomes shed light on interconnected biogeochemical processes in an aquifer system.</title>
        <authorList>
            <person name="Anantharaman K."/>
            <person name="Brown C.T."/>
            <person name="Hug L.A."/>
            <person name="Sharon I."/>
            <person name="Castelle C.J."/>
            <person name="Probst A.J."/>
            <person name="Thomas B.C."/>
            <person name="Singh A."/>
            <person name="Wilkins M.J."/>
            <person name="Karaoz U."/>
            <person name="Brodie E.L."/>
            <person name="Williams K.H."/>
            <person name="Hubbard S.S."/>
            <person name="Banfield J.F."/>
        </authorList>
    </citation>
    <scope>NUCLEOTIDE SEQUENCE [LARGE SCALE GENOMIC DNA]</scope>
</reference>
<evidence type="ECO:0000256" key="1">
    <source>
        <dbReference type="ARBA" id="ARBA00007871"/>
    </source>
</evidence>
<evidence type="ECO:0000259" key="5">
    <source>
        <dbReference type="PROSITE" id="PS50944"/>
    </source>
</evidence>
<evidence type="ECO:0000256" key="2">
    <source>
        <dbReference type="ARBA" id="ARBA00023015"/>
    </source>
</evidence>
<dbReference type="InterPro" id="IPR036421">
    <property type="entry name" value="Fe_dep_repressor_sf"/>
</dbReference>
<dbReference type="InterPro" id="IPR001367">
    <property type="entry name" value="Fe_dep_repressor"/>
</dbReference>
<keyword evidence="4" id="KW-0804">Transcription</keyword>
<dbReference type="Gene3D" id="1.10.60.10">
    <property type="entry name" value="Iron dependent repressor, metal binding and dimerisation domain"/>
    <property type="match status" value="1"/>
</dbReference>
<comment type="caution">
    <text evidence="6">The sequence shown here is derived from an EMBL/GenBank/DDBJ whole genome shotgun (WGS) entry which is preliminary data.</text>
</comment>
<evidence type="ECO:0000256" key="3">
    <source>
        <dbReference type="ARBA" id="ARBA00023125"/>
    </source>
</evidence>
<dbReference type="Pfam" id="PF02742">
    <property type="entry name" value="Fe_dep_repr_C"/>
    <property type="match status" value="1"/>
</dbReference>
<dbReference type="Pfam" id="PF01325">
    <property type="entry name" value="Fe_dep_repress"/>
    <property type="match status" value="1"/>
</dbReference>